<dbReference type="Gene3D" id="1.20.120.1870">
    <property type="entry name" value="Fic/DOC protein, Fido domain"/>
    <property type="match status" value="1"/>
</dbReference>
<name>A0A1E5XUS7_9HYPH</name>
<keyword evidence="3" id="KW-1185">Reference proteome</keyword>
<dbReference type="InterPro" id="IPR003812">
    <property type="entry name" value="Fido"/>
</dbReference>
<dbReference type="SUPFAM" id="SSF140931">
    <property type="entry name" value="Fic-like"/>
    <property type="match status" value="1"/>
</dbReference>
<dbReference type="Pfam" id="PF02661">
    <property type="entry name" value="Fic"/>
    <property type="match status" value="1"/>
</dbReference>
<dbReference type="PANTHER" id="PTHR39426:SF1">
    <property type="entry name" value="HOMOLOGY TO DEATH-ON-CURING PROTEIN OF PHAGE P1"/>
    <property type="match status" value="1"/>
</dbReference>
<dbReference type="OrthoDB" id="9802752at2"/>
<dbReference type="InterPro" id="IPR006440">
    <property type="entry name" value="Doc"/>
</dbReference>
<evidence type="ECO:0000313" key="3">
    <source>
        <dbReference type="Proteomes" id="UP000095463"/>
    </source>
</evidence>
<evidence type="ECO:0000313" key="2">
    <source>
        <dbReference type="EMBL" id="OEO32343.1"/>
    </source>
</evidence>
<dbReference type="AlphaFoldDB" id="A0A1E5XUS7"/>
<evidence type="ECO:0000259" key="1">
    <source>
        <dbReference type="PROSITE" id="PS51459"/>
    </source>
</evidence>
<dbReference type="GO" id="GO:0016301">
    <property type="term" value="F:kinase activity"/>
    <property type="evidence" value="ECO:0007669"/>
    <property type="project" value="InterPro"/>
</dbReference>
<dbReference type="InterPro" id="IPR036597">
    <property type="entry name" value="Fido-like_dom_sf"/>
</dbReference>
<dbReference type="InterPro" id="IPR053737">
    <property type="entry name" value="Type_II_TA_Toxin"/>
</dbReference>
<organism evidence="2 3">
    <name type="scientific">Devosia insulae DS-56</name>
    <dbReference type="NCBI Taxonomy" id="1116389"/>
    <lineage>
        <taxon>Bacteria</taxon>
        <taxon>Pseudomonadati</taxon>
        <taxon>Pseudomonadota</taxon>
        <taxon>Alphaproteobacteria</taxon>
        <taxon>Hyphomicrobiales</taxon>
        <taxon>Devosiaceae</taxon>
        <taxon>Devosia</taxon>
    </lineage>
</organism>
<proteinExistence type="predicted"/>
<gene>
    <name evidence="2" type="ORF">VW23_011920</name>
</gene>
<protein>
    <submittedName>
        <fullName evidence="2">Death-on-curing protein</fullName>
    </submittedName>
</protein>
<sequence length="128" mass="14438">MTLYITLDEALRIHELLIKEFGGAVGVRDMGLIESALLRPQTGYYADLIEEAAALWESLAMNHGFVDGNKRVAYACLEMFLQLRGADISATNDELETFIYSNLEAGTFRKDVLENWLNKHVVPFDPEL</sequence>
<accession>A0A1E5XUS7</accession>
<reference evidence="2 3" key="1">
    <citation type="journal article" date="2015" name="Genome Announc.">
        <title>Genome Assemblies of Three Soil-Associated Devosia species: D. insulae, D. limi, and D. soli.</title>
        <authorList>
            <person name="Hassan Y.I."/>
            <person name="Lepp D."/>
            <person name="Zhou T."/>
        </authorList>
    </citation>
    <scope>NUCLEOTIDE SEQUENCE [LARGE SCALE GENOMIC DNA]</scope>
    <source>
        <strain evidence="2 3">DS-56</strain>
    </source>
</reference>
<dbReference type="EMBL" id="LAJE02000074">
    <property type="protein sequence ID" value="OEO32343.1"/>
    <property type="molecule type" value="Genomic_DNA"/>
</dbReference>
<comment type="caution">
    <text evidence="2">The sequence shown here is derived from an EMBL/GenBank/DDBJ whole genome shotgun (WGS) entry which is preliminary data.</text>
</comment>
<dbReference type="PANTHER" id="PTHR39426">
    <property type="entry name" value="HOMOLOGY TO DEATH-ON-CURING PROTEIN OF PHAGE P1"/>
    <property type="match status" value="1"/>
</dbReference>
<dbReference type="RefSeq" id="WP_069908477.1">
    <property type="nucleotide sequence ID" value="NZ_LAJE02000074.1"/>
</dbReference>
<dbReference type="PROSITE" id="PS51459">
    <property type="entry name" value="FIDO"/>
    <property type="match status" value="1"/>
</dbReference>
<dbReference type="Proteomes" id="UP000095463">
    <property type="component" value="Unassembled WGS sequence"/>
</dbReference>
<feature type="domain" description="Fido" evidence="1">
    <location>
        <begin position="5"/>
        <end position="119"/>
    </location>
</feature>
<dbReference type="NCBIfam" id="TIGR01550">
    <property type="entry name" value="DOC_P1"/>
    <property type="match status" value="1"/>
</dbReference>